<evidence type="ECO:0000259" key="8">
    <source>
        <dbReference type="PROSITE" id="PS51462"/>
    </source>
</evidence>
<evidence type="ECO:0000256" key="1">
    <source>
        <dbReference type="ARBA" id="ARBA00001946"/>
    </source>
</evidence>
<dbReference type="AlphaFoldDB" id="A0ABD3NZA0"/>
<comment type="similarity">
    <text evidence="2">Belongs to the Nudix hydrolase family.</text>
</comment>
<evidence type="ECO:0000313" key="9">
    <source>
        <dbReference type="EMBL" id="KAL3781240.1"/>
    </source>
</evidence>
<comment type="caution">
    <text evidence="9">The sequence shown here is derived from an EMBL/GenBank/DDBJ whole genome shotgun (WGS) entry which is preliminary data.</text>
</comment>
<comment type="cofactor">
    <cofactor evidence="1">
        <name>Mg(2+)</name>
        <dbReference type="ChEBI" id="CHEBI:18420"/>
    </cofactor>
</comment>
<feature type="transmembrane region" description="Helical" evidence="7">
    <location>
        <begin position="577"/>
        <end position="595"/>
    </location>
</feature>
<evidence type="ECO:0000256" key="7">
    <source>
        <dbReference type="SAM" id="Phobius"/>
    </source>
</evidence>
<keyword evidence="7" id="KW-0472">Membrane</keyword>
<dbReference type="Pfam" id="PF13679">
    <property type="entry name" value="Methyltransf_32"/>
    <property type="match status" value="1"/>
</dbReference>
<proteinExistence type="inferred from homology"/>
<organism evidence="9 10">
    <name type="scientific">Cyclotella atomus</name>
    <dbReference type="NCBI Taxonomy" id="382360"/>
    <lineage>
        <taxon>Eukaryota</taxon>
        <taxon>Sar</taxon>
        <taxon>Stramenopiles</taxon>
        <taxon>Ochrophyta</taxon>
        <taxon>Bacillariophyta</taxon>
        <taxon>Coscinodiscophyceae</taxon>
        <taxon>Thalassiosirophycidae</taxon>
        <taxon>Stephanodiscales</taxon>
        <taxon>Stephanodiscaceae</taxon>
        <taxon>Cyclotella</taxon>
    </lineage>
</organism>
<evidence type="ECO:0000256" key="5">
    <source>
        <dbReference type="ARBA" id="ARBA00022842"/>
    </source>
</evidence>
<reference evidence="9 10" key="1">
    <citation type="submission" date="2024-10" db="EMBL/GenBank/DDBJ databases">
        <title>Updated reference genomes for cyclostephanoid diatoms.</title>
        <authorList>
            <person name="Roberts W.R."/>
            <person name="Alverson A.J."/>
        </authorList>
    </citation>
    <scope>NUCLEOTIDE SEQUENCE [LARGE SCALE GENOMIC DNA]</scope>
    <source>
        <strain evidence="9 10">AJA010-31</strain>
    </source>
</reference>
<keyword evidence="3" id="KW-0479">Metal-binding</keyword>
<dbReference type="PANTHER" id="PTHR43758">
    <property type="entry name" value="7,8-DIHYDRO-8-OXOGUANINE TRIPHOSPHATASE"/>
    <property type="match status" value="1"/>
</dbReference>
<dbReference type="GO" id="GO:0016787">
    <property type="term" value="F:hydrolase activity"/>
    <property type="evidence" value="ECO:0007669"/>
    <property type="project" value="UniProtKB-KW"/>
</dbReference>
<keyword evidence="5" id="KW-0460">Magnesium</keyword>
<dbReference type="SUPFAM" id="SSF55811">
    <property type="entry name" value="Nudix"/>
    <property type="match status" value="1"/>
</dbReference>
<name>A0ABD3NZA0_9STRA</name>
<keyword evidence="7" id="KW-0812">Transmembrane</keyword>
<protein>
    <recommendedName>
        <fullName evidence="8">Nudix hydrolase domain-containing protein</fullName>
    </recommendedName>
</protein>
<dbReference type="InterPro" id="IPR015797">
    <property type="entry name" value="NUDIX_hydrolase-like_dom_sf"/>
</dbReference>
<keyword evidence="7" id="KW-1133">Transmembrane helix</keyword>
<dbReference type="InterPro" id="IPR000086">
    <property type="entry name" value="NUDIX_hydrolase_dom"/>
</dbReference>
<dbReference type="GO" id="GO:0046872">
    <property type="term" value="F:metal ion binding"/>
    <property type="evidence" value="ECO:0007669"/>
    <property type="project" value="UniProtKB-KW"/>
</dbReference>
<accession>A0ABD3NZA0</accession>
<dbReference type="Gene3D" id="3.90.79.10">
    <property type="entry name" value="Nucleoside Triphosphate Pyrophosphohydrolase"/>
    <property type="match status" value="1"/>
</dbReference>
<evidence type="ECO:0000256" key="3">
    <source>
        <dbReference type="ARBA" id="ARBA00022723"/>
    </source>
</evidence>
<keyword evidence="4" id="KW-0378">Hydrolase</keyword>
<dbReference type="Proteomes" id="UP001530400">
    <property type="component" value="Unassembled WGS sequence"/>
</dbReference>
<feature type="domain" description="Nudix hydrolase" evidence="8">
    <location>
        <begin position="47"/>
        <end position="213"/>
    </location>
</feature>
<gene>
    <name evidence="9" type="ORF">ACHAWO_009872</name>
</gene>
<keyword evidence="10" id="KW-1185">Reference proteome</keyword>
<dbReference type="CDD" id="cd03427">
    <property type="entry name" value="NUDIX_MTH1_Nudt1"/>
    <property type="match status" value="1"/>
</dbReference>
<dbReference type="PANTHER" id="PTHR43758:SF2">
    <property type="entry name" value="OXIDIZED PURINE NUCLEOSIDE TRIPHOSPHATE HYDROLASE"/>
    <property type="match status" value="1"/>
</dbReference>
<dbReference type="InterPro" id="IPR025714">
    <property type="entry name" value="Methyltranfer_dom"/>
</dbReference>
<evidence type="ECO:0000256" key="2">
    <source>
        <dbReference type="ARBA" id="ARBA00005582"/>
    </source>
</evidence>
<feature type="compositionally biased region" description="Basic and acidic residues" evidence="6">
    <location>
        <begin position="550"/>
        <end position="562"/>
    </location>
</feature>
<sequence>MILPQPKDQAPSFLHVLPPSRLGRSHTSLESYDIAVRQTATRNESQVPTEFSLVVLLSPNSRQRQKSNISVLLGKKLRGFGKGFYNCFGGKLEKSNDEHQYPSRGAVREVQEETGIYIPLELMEDGLVGTLNFTFDDWEVNKSMKVYLYCIVVSLSSECENNTLNPGGAIVIDPESIRGCDEIEPAWFDNIFDIPLQQMFADDSLWLTMLLSYYNQVFESRKSSTAQHPDKRKLKFDAWFHFEAGGAESNQIMDHHIQMNRSNEATTLCSASPPMPSEVKFTLEQRLFHALHSNHIHSPSIKEFKENYAMVNAVRRHMGEEKRMQYVIDVAGGHGALAALFLALTKKCHSAIVIDPAVVKGKEGIQKVWSPFWNTKGSVGSRPKQLKYRHECLRTALRDELQSILNGNDKPKSTDILVVACHACQHLTDETMKIATEFGVNVACMPCCQKDHDGWWKRSAKDFGLSIGALVDLLSAGKMMACETGAKSGVKYQVKIKMIDEKISPLQNRIILCKAIERNDKVKDVKTQVAHDKLTKAYRRAHRQGAANDQTDRSQNDAERHHGISHNKSGAADRHHLLYLLSGIVIGMVLTLTLTTKSRNH</sequence>
<evidence type="ECO:0000256" key="6">
    <source>
        <dbReference type="SAM" id="MobiDB-lite"/>
    </source>
</evidence>
<evidence type="ECO:0000313" key="10">
    <source>
        <dbReference type="Proteomes" id="UP001530400"/>
    </source>
</evidence>
<dbReference type="PROSITE" id="PS51462">
    <property type="entry name" value="NUDIX"/>
    <property type="match status" value="1"/>
</dbReference>
<dbReference type="EMBL" id="JALLPJ020000855">
    <property type="protein sequence ID" value="KAL3781240.1"/>
    <property type="molecule type" value="Genomic_DNA"/>
</dbReference>
<feature type="region of interest" description="Disordered" evidence="6">
    <location>
        <begin position="533"/>
        <end position="569"/>
    </location>
</feature>
<evidence type="ECO:0000256" key="4">
    <source>
        <dbReference type="ARBA" id="ARBA00022801"/>
    </source>
</evidence>